<keyword evidence="4" id="KW-0812">Transmembrane</keyword>
<evidence type="ECO:0000256" key="3">
    <source>
        <dbReference type="ARBA" id="ARBA00022617"/>
    </source>
</evidence>
<evidence type="ECO:0000256" key="9">
    <source>
        <dbReference type="ARBA" id="ARBA00023033"/>
    </source>
</evidence>
<dbReference type="GO" id="GO:0020037">
    <property type="term" value="F:heme binding"/>
    <property type="evidence" value="ECO:0007669"/>
    <property type="project" value="InterPro"/>
</dbReference>
<dbReference type="Proteomes" id="UP001190926">
    <property type="component" value="Unassembled WGS sequence"/>
</dbReference>
<evidence type="ECO:0000256" key="6">
    <source>
        <dbReference type="ARBA" id="ARBA00022989"/>
    </source>
</evidence>
<evidence type="ECO:0000256" key="1">
    <source>
        <dbReference type="ARBA" id="ARBA00004370"/>
    </source>
</evidence>
<keyword evidence="5" id="KW-0479">Metal-binding</keyword>
<comment type="subcellular location">
    <subcellularLocation>
        <location evidence="1">Membrane</location>
    </subcellularLocation>
</comment>
<dbReference type="EMBL" id="SDAM02000057">
    <property type="protein sequence ID" value="KAH6833538.1"/>
    <property type="molecule type" value="Genomic_DNA"/>
</dbReference>
<keyword evidence="3" id="KW-0349">Heme</keyword>
<dbReference type="PANTHER" id="PTHR24282">
    <property type="entry name" value="CYTOCHROME P450 FAMILY MEMBER"/>
    <property type="match status" value="1"/>
</dbReference>
<evidence type="ECO:0000256" key="5">
    <source>
        <dbReference type="ARBA" id="ARBA00022723"/>
    </source>
</evidence>
<dbReference type="InterPro" id="IPR050665">
    <property type="entry name" value="Cytochrome_P450_Monooxygen"/>
</dbReference>
<evidence type="ECO:0000256" key="2">
    <source>
        <dbReference type="ARBA" id="ARBA00010617"/>
    </source>
</evidence>
<evidence type="ECO:0000313" key="12">
    <source>
        <dbReference type="Proteomes" id="UP001190926"/>
    </source>
</evidence>
<keyword evidence="9" id="KW-0503">Monooxygenase</keyword>
<keyword evidence="6" id="KW-1133">Transmembrane helix</keyword>
<keyword evidence="12" id="KW-1185">Reference proteome</keyword>
<evidence type="ECO:0000256" key="8">
    <source>
        <dbReference type="ARBA" id="ARBA00023004"/>
    </source>
</evidence>
<comment type="caution">
    <text evidence="11">The sequence shown here is derived from an EMBL/GenBank/DDBJ whole genome shotgun (WGS) entry which is preliminary data.</text>
</comment>
<reference evidence="11 12" key="1">
    <citation type="journal article" date="2021" name="Nat. Commun.">
        <title>Incipient diploidization of the medicinal plant Perilla within 10,000 years.</title>
        <authorList>
            <person name="Zhang Y."/>
            <person name="Shen Q."/>
            <person name="Leng L."/>
            <person name="Zhang D."/>
            <person name="Chen S."/>
            <person name="Shi Y."/>
            <person name="Ning Z."/>
            <person name="Chen S."/>
        </authorList>
    </citation>
    <scope>NUCLEOTIDE SEQUENCE [LARGE SCALE GENOMIC DNA]</scope>
    <source>
        <strain evidence="12">cv. PC099</strain>
    </source>
</reference>
<proteinExistence type="inferred from homology"/>
<comment type="similarity">
    <text evidence="2">Belongs to the cytochrome P450 family.</text>
</comment>
<organism evidence="11 12">
    <name type="scientific">Perilla frutescens var. hirtella</name>
    <name type="common">Perilla citriodora</name>
    <name type="synonym">Perilla setoyensis</name>
    <dbReference type="NCBI Taxonomy" id="608512"/>
    <lineage>
        <taxon>Eukaryota</taxon>
        <taxon>Viridiplantae</taxon>
        <taxon>Streptophyta</taxon>
        <taxon>Embryophyta</taxon>
        <taxon>Tracheophyta</taxon>
        <taxon>Spermatophyta</taxon>
        <taxon>Magnoliopsida</taxon>
        <taxon>eudicotyledons</taxon>
        <taxon>Gunneridae</taxon>
        <taxon>Pentapetalae</taxon>
        <taxon>asterids</taxon>
        <taxon>lamiids</taxon>
        <taxon>Lamiales</taxon>
        <taxon>Lamiaceae</taxon>
        <taxon>Nepetoideae</taxon>
        <taxon>Elsholtzieae</taxon>
        <taxon>Perilla</taxon>
    </lineage>
</organism>
<name>A0AAD4JI50_PERFH</name>
<sequence>MPSIQVAMMCGLNERRVCHLRDCAQHAFVASSSPYIAGWRFVPTERNKRMKETEKQVQTSIRDLINTSIEVMQTGKNKHEDLLGILLESNFQEIKENGNKSSKMSIDEVVEECKLFYSTE</sequence>
<keyword evidence="8" id="KW-0408">Iron</keyword>
<dbReference type="GO" id="GO:0016020">
    <property type="term" value="C:membrane"/>
    <property type="evidence" value="ECO:0007669"/>
    <property type="project" value="UniProtKB-SubCell"/>
</dbReference>
<evidence type="ECO:0000313" key="11">
    <source>
        <dbReference type="EMBL" id="KAH6833538.1"/>
    </source>
</evidence>
<dbReference type="GO" id="GO:0004497">
    <property type="term" value="F:monooxygenase activity"/>
    <property type="evidence" value="ECO:0007669"/>
    <property type="project" value="UniProtKB-KW"/>
</dbReference>
<evidence type="ECO:0000256" key="4">
    <source>
        <dbReference type="ARBA" id="ARBA00022692"/>
    </source>
</evidence>
<evidence type="ECO:0000256" key="10">
    <source>
        <dbReference type="ARBA" id="ARBA00023136"/>
    </source>
</evidence>
<keyword evidence="10" id="KW-0472">Membrane</keyword>
<protein>
    <submittedName>
        <fullName evidence="11">Uncharacterized protein</fullName>
    </submittedName>
</protein>
<dbReference type="PANTHER" id="PTHR24282:SF273">
    <property type="entry name" value="CYTOCHROME P450 CYP72A219-LIKE"/>
    <property type="match status" value="1"/>
</dbReference>
<dbReference type="AlphaFoldDB" id="A0AAD4JI50"/>
<dbReference type="GO" id="GO:0005506">
    <property type="term" value="F:iron ion binding"/>
    <property type="evidence" value="ECO:0007669"/>
    <property type="project" value="InterPro"/>
</dbReference>
<dbReference type="GO" id="GO:0016705">
    <property type="term" value="F:oxidoreductase activity, acting on paired donors, with incorporation or reduction of molecular oxygen"/>
    <property type="evidence" value="ECO:0007669"/>
    <property type="project" value="InterPro"/>
</dbReference>
<dbReference type="SUPFAM" id="SSF48264">
    <property type="entry name" value="Cytochrome P450"/>
    <property type="match status" value="1"/>
</dbReference>
<evidence type="ECO:0000256" key="7">
    <source>
        <dbReference type="ARBA" id="ARBA00023002"/>
    </source>
</evidence>
<dbReference type="InterPro" id="IPR036396">
    <property type="entry name" value="Cyt_P450_sf"/>
</dbReference>
<dbReference type="Gene3D" id="1.20.120.990">
    <property type="entry name" value="Glycosyltransferase family 88, C-terminal domain"/>
    <property type="match status" value="1"/>
</dbReference>
<keyword evidence="7" id="KW-0560">Oxidoreductase</keyword>
<gene>
    <name evidence="11" type="ORF">C2S53_004917</name>
</gene>
<accession>A0AAD4JI50</accession>